<name>A0A9K3JE26_HELAN</name>
<keyword evidence="2" id="KW-1185">Reference proteome</keyword>
<evidence type="ECO:0000313" key="1">
    <source>
        <dbReference type="EMBL" id="KAF5813241.1"/>
    </source>
</evidence>
<dbReference type="EMBL" id="MNCJ02000318">
    <property type="protein sequence ID" value="KAF5813241.1"/>
    <property type="molecule type" value="Genomic_DNA"/>
</dbReference>
<sequence length="60" mass="7196">MQIHSHNPMPNTLQAPLFQEEKPVWYTINCNPLPKDYKQPKMEDDVVHEHDIAMRYTVFE</sequence>
<gene>
    <name evidence="1" type="ORF">HanXRQr2_Chr03g0095941</name>
</gene>
<dbReference type="Proteomes" id="UP000215914">
    <property type="component" value="Unassembled WGS sequence"/>
</dbReference>
<dbReference type="Gramene" id="mRNA:HanXRQr2_Chr03g0095941">
    <property type="protein sequence ID" value="mRNA:HanXRQr2_Chr03g0095941"/>
    <property type="gene ID" value="HanXRQr2_Chr03g0095941"/>
</dbReference>
<evidence type="ECO:0000313" key="2">
    <source>
        <dbReference type="Proteomes" id="UP000215914"/>
    </source>
</evidence>
<accession>A0A9K3JE26</accession>
<reference evidence="1" key="2">
    <citation type="submission" date="2020-06" db="EMBL/GenBank/DDBJ databases">
        <title>Helianthus annuus Genome sequencing and assembly Release 2.</title>
        <authorList>
            <person name="Gouzy J."/>
            <person name="Langlade N."/>
            <person name="Munos S."/>
        </authorList>
    </citation>
    <scope>NUCLEOTIDE SEQUENCE</scope>
    <source>
        <tissue evidence="1">Leaves</tissue>
    </source>
</reference>
<organism evidence="1 2">
    <name type="scientific">Helianthus annuus</name>
    <name type="common">Common sunflower</name>
    <dbReference type="NCBI Taxonomy" id="4232"/>
    <lineage>
        <taxon>Eukaryota</taxon>
        <taxon>Viridiplantae</taxon>
        <taxon>Streptophyta</taxon>
        <taxon>Embryophyta</taxon>
        <taxon>Tracheophyta</taxon>
        <taxon>Spermatophyta</taxon>
        <taxon>Magnoliopsida</taxon>
        <taxon>eudicotyledons</taxon>
        <taxon>Gunneridae</taxon>
        <taxon>Pentapetalae</taxon>
        <taxon>asterids</taxon>
        <taxon>campanulids</taxon>
        <taxon>Asterales</taxon>
        <taxon>Asteraceae</taxon>
        <taxon>Asteroideae</taxon>
        <taxon>Heliantheae alliance</taxon>
        <taxon>Heliantheae</taxon>
        <taxon>Helianthus</taxon>
    </lineage>
</organism>
<protein>
    <submittedName>
        <fullName evidence="1">Uncharacterized protein</fullName>
    </submittedName>
</protein>
<proteinExistence type="predicted"/>
<comment type="caution">
    <text evidence="1">The sequence shown here is derived from an EMBL/GenBank/DDBJ whole genome shotgun (WGS) entry which is preliminary data.</text>
</comment>
<dbReference type="AlphaFoldDB" id="A0A9K3JE26"/>
<reference evidence="1" key="1">
    <citation type="journal article" date="2017" name="Nature">
        <title>The sunflower genome provides insights into oil metabolism, flowering and Asterid evolution.</title>
        <authorList>
            <person name="Badouin H."/>
            <person name="Gouzy J."/>
            <person name="Grassa C.J."/>
            <person name="Murat F."/>
            <person name="Staton S.E."/>
            <person name="Cottret L."/>
            <person name="Lelandais-Briere C."/>
            <person name="Owens G.L."/>
            <person name="Carrere S."/>
            <person name="Mayjonade B."/>
            <person name="Legrand L."/>
            <person name="Gill N."/>
            <person name="Kane N.C."/>
            <person name="Bowers J.E."/>
            <person name="Hubner S."/>
            <person name="Bellec A."/>
            <person name="Berard A."/>
            <person name="Berges H."/>
            <person name="Blanchet N."/>
            <person name="Boniface M.C."/>
            <person name="Brunel D."/>
            <person name="Catrice O."/>
            <person name="Chaidir N."/>
            <person name="Claudel C."/>
            <person name="Donnadieu C."/>
            <person name="Faraut T."/>
            <person name="Fievet G."/>
            <person name="Helmstetter N."/>
            <person name="King M."/>
            <person name="Knapp S.J."/>
            <person name="Lai Z."/>
            <person name="Le Paslier M.C."/>
            <person name="Lippi Y."/>
            <person name="Lorenzon L."/>
            <person name="Mandel J.R."/>
            <person name="Marage G."/>
            <person name="Marchand G."/>
            <person name="Marquand E."/>
            <person name="Bret-Mestries E."/>
            <person name="Morien E."/>
            <person name="Nambeesan S."/>
            <person name="Nguyen T."/>
            <person name="Pegot-Espagnet P."/>
            <person name="Pouilly N."/>
            <person name="Raftis F."/>
            <person name="Sallet E."/>
            <person name="Schiex T."/>
            <person name="Thomas J."/>
            <person name="Vandecasteele C."/>
            <person name="Vares D."/>
            <person name="Vear F."/>
            <person name="Vautrin S."/>
            <person name="Crespi M."/>
            <person name="Mangin B."/>
            <person name="Burke J.M."/>
            <person name="Salse J."/>
            <person name="Munos S."/>
            <person name="Vincourt P."/>
            <person name="Rieseberg L.H."/>
            <person name="Langlade N.B."/>
        </authorList>
    </citation>
    <scope>NUCLEOTIDE SEQUENCE</scope>
    <source>
        <tissue evidence="1">Leaves</tissue>
    </source>
</reference>